<comment type="caution">
    <text evidence="1">The sequence shown here is derived from an EMBL/GenBank/DDBJ whole genome shotgun (WGS) entry which is preliminary data.</text>
</comment>
<name>A0A9P0L955_ACAOB</name>
<evidence type="ECO:0000313" key="2">
    <source>
        <dbReference type="Proteomes" id="UP001152888"/>
    </source>
</evidence>
<dbReference type="AlphaFoldDB" id="A0A9P0L955"/>
<dbReference type="EMBL" id="CAKOFQ010007077">
    <property type="protein sequence ID" value="CAH1990014.1"/>
    <property type="molecule type" value="Genomic_DNA"/>
</dbReference>
<accession>A0A9P0L955</accession>
<proteinExistence type="predicted"/>
<protein>
    <submittedName>
        <fullName evidence="1">Uncharacterized protein</fullName>
    </submittedName>
</protein>
<evidence type="ECO:0000313" key="1">
    <source>
        <dbReference type="EMBL" id="CAH1990014.1"/>
    </source>
</evidence>
<keyword evidence="2" id="KW-1185">Reference proteome</keyword>
<reference evidence="1" key="1">
    <citation type="submission" date="2022-03" db="EMBL/GenBank/DDBJ databases">
        <authorList>
            <person name="Sayadi A."/>
        </authorList>
    </citation>
    <scope>NUCLEOTIDE SEQUENCE</scope>
</reference>
<dbReference type="Proteomes" id="UP001152888">
    <property type="component" value="Unassembled WGS sequence"/>
</dbReference>
<sequence length="48" mass="5665">MQVVQAGCMRSFYRLLKKLANLHYGKFRCIKQCRSKVLQRKTMSTVTL</sequence>
<gene>
    <name evidence="1" type="ORF">ACAOBT_LOCUS19412</name>
</gene>
<organism evidence="1 2">
    <name type="scientific">Acanthoscelides obtectus</name>
    <name type="common">Bean weevil</name>
    <name type="synonym">Bruchus obtectus</name>
    <dbReference type="NCBI Taxonomy" id="200917"/>
    <lineage>
        <taxon>Eukaryota</taxon>
        <taxon>Metazoa</taxon>
        <taxon>Ecdysozoa</taxon>
        <taxon>Arthropoda</taxon>
        <taxon>Hexapoda</taxon>
        <taxon>Insecta</taxon>
        <taxon>Pterygota</taxon>
        <taxon>Neoptera</taxon>
        <taxon>Endopterygota</taxon>
        <taxon>Coleoptera</taxon>
        <taxon>Polyphaga</taxon>
        <taxon>Cucujiformia</taxon>
        <taxon>Chrysomeloidea</taxon>
        <taxon>Chrysomelidae</taxon>
        <taxon>Bruchinae</taxon>
        <taxon>Bruchini</taxon>
        <taxon>Acanthoscelides</taxon>
    </lineage>
</organism>